<dbReference type="Pfam" id="PF02311">
    <property type="entry name" value="AraC_binding"/>
    <property type="match status" value="1"/>
</dbReference>
<dbReference type="PROSITE" id="PS01124">
    <property type="entry name" value="HTH_ARAC_FAMILY_2"/>
    <property type="match status" value="1"/>
</dbReference>
<dbReference type="SUPFAM" id="SSF46689">
    <property type="entry name" value="Homeodomain-like"/>
    <property type="match status" value="2"/>
</dbReference>
<dbReference type="PANTHER" id="PTHR43280:SF28">
    <property type="entry name" value="HTH-TYPE TRANSCRIPTIONAL ACTIVATOR RHAS"/>
    <property type="match status" value="1"/>
</dbReference>
<dbReference type="InterPro" id="IPR037923">
    <property type="entry name" value="HTH-like"/>
</dbReference>
<sequence length="274" mass="31109">MDIIHFCHLSESDKRLPVYLTSAGQWNHQEPVHRPDGFASYQWLMILSGEGALHADDNVYSAKAGQAICLFPDVPHRYHAVQEPWQLMFISMEGSLCGPLLAQAGITKSGVFTMLDPVKMQADFSSIIESAGSSDSHASVECSKLLYALLLDIPMQTQAKQHTRHQHFERLQPVIRYIKEYCQLPLSIDLLAQQAGVTPQYLCLLFKKAFNLRPMEYVNRERIQLSKELMVLEPQLKIQEIAGMAGFEHASYFCTVFKRLEGISPEKFKNSQSY</sequence>
<dbReference type="InterPro" id="IPR009057">
    <property type="entry name" value="Homeodomain-like_sf"/>
</dbReference>
<keyword evidence="2" id="KW-0238">DNA-binding</keyword>
<feature type="domain" description="HTH araC/xylS-type" evidence="4">
    <location>
        <begin position="172"/>
        <end position="271"/>
    </location>
</feature>
<dbReference type="GO" id="GO:0043565">
    <property type="term" value="F:sequence-specific DNA binding"/>
    <property type="evidence" value="ECO:0007669"/>
    <property type="project" value="InterPro"/>
</dbReference>
<dbReference type="SUPFAM" id="SSF51215">
    <property type="entry name" value="Regulatory protein AraC"/>
    <property type="match status" value="1"/>
</dbReference>
<dbReference type="InterPro" id="IPR003313">
    <property type="entry name" value="AraC-bd"/>
</dbReference>
<accession>A0A1B2E7M1</accession>
<evidence type="ECO:0000256" key="2">
    <source>
        <dbReference type="ARBA" id="ARBA00023125"/>
    </source>
</evidence>
<dbReference type="GO" id="GO:0003700">
    <property type="term" value="F:DNA-binding transcription factor activity"/>
    <property type="evidence" value="ECO:0007669"/>
    <property type="project" value="InterPro"/>
</dbReference>
<name>A0A1B2E7M1_9BACL</name>
<keyword evidence="3" id="KW-0804">Transcription</keyword>
<dbReference type="SMART" id="SM00342">
    <property type="entry name" value="HTH_ARAC"/>
    <property type="match status" value="1"/>
</dbReference>
<dbReference type="Gene3D" id="2.60.120.280">
    <property type="entry name" value="Regulatory protein AraC"/>
    <property type="match status" value="1"/>
</dbReference>
<dbReference type="KEGG" id="pib:BBD41_27140"/>
<dbReference type="EMBL" id="CP016809">
    <property type="protein sequence ID" value="ANY75954.1"/>
    <property type="molecule type" value="Genomic_DNA"/>
</dbReference>
<evidence type="ECO:0000256" key="1">
    <source>
        <dbReference type="ARBA" id="ARBA00023015"/>
    </source>
</evidence>
<reference evidence="5" key="1">
    <citation type="submission" date="2016-08" db="EMBL/GenBank/DDBJ databases">
        <title>Complete Genome Seqeunce of Paenibacillus sp. nov. IHBB 9852 from high altitute lake of Indian trans-Himalayas.</title>
        <authorList>
            <person name="Kiran S."/>
            <person name="Swarnkar M.K."/>
            <person name="Rana A."/>
            <person name="Tewari R."/>
            <person name="Gulati A."/>
        </authorList>
    </citation>
    <scope>NUCLEOTIDE SEQUENCE [LARGE SCALE GENOMIC DNA]</scope>
    <source>
        <strain evidence="5">IHBB 9852</strain>
    </source>
</reference>
<protein>
    <recommendedName>
        <fullName evidence="4">HTH araC/xylS-type domain-containing protein</fullName>
    </recommendedName>
</protein>
<dbReference type="InterPro" id="IPR020449">
    <property type="entry name" value="Tscrpt_reg_AraC-type_HTH"/>
</dbReference>
<organism evidence="5">
    <name type="scientific">Paenibacillus ihbetae</name>
    <dbReference type="NCBI Taxonomy" id="1870820"/>
    <lineage>
        <taxon>Bacteria</taxon>
        <taxon>Bacillati</taxon>
        <taxon>Bacillota</taxon>
        <taxon>Bacilli</taxon>
        <taxon>Bacillales</taxon>
        <taxon>Paenibacillaceae</taxon>
        <taxon>Paenibacillus</taxon>
    </lineage>
</organism>
<keyword evidence="1" id="KW-0805">Transcription regulation</keyword>
<dbReference type="InterPro" id="IPR018060">
    <property type="entry name" value="HTH_AraC"/>
</dbReference>
<dbReference type="PRINTS" id="PR00032">
    <property type="entry name" value="HTHARAC"/>
</dbReference>
<dbReference type="AlphaFoldDB" id="A0A1B2E7M1"/>
<evidence type="ECO:0000259" key="4">
    <source>
        <dbReference type="PROSITE" id="PS01124"/>
    </source>
</evidence>
<evidence type="ECO:0000256" key="3">
    <source>
        <dbReference type="ARBA" id="ARBA00023163"/>
    </source>
</evidence>
<gene>
    <name evidence="5" type="ORF">BBD41_27140</name>
</gene>
<evidence type="ECO:0000313" key="5">
    <source>
        <dbReference type="EMBL" id="ANY75954.1"/>
    </source>
</evidence>
<dbReference type="Gene3D" id="1.10.10.60">
    <property type="entry name" value="Homeodomain-like"/>
    <property type="match status" value="2"/>
</dbReference>
<proteinExistence type="predicted"/>
<dbReference type="PANTHER" id="PTHR43280">
    <property type="entry name" value="ARAC-FAMILY TRANSCRIPTIONAL REGULATOR"/>
    <property type="match status" value="1"/>
</dbReference>
<dbReference type="Pfam" id="PF12833">
    <property type="entry name" value="HTH_18"/>
    <property type="match status" value="1"/>
</dbReference>
<dbReference type="RefSeq" id="WP_099479826.1">
    <property type="nucleotide sequence ID" value="NZ_CP016809.1"/>
</dbReference>